<organism evidence="2 3">
    <name type="scientific">Stegodyphus mimosarum</name>
    <name type="common">African social velvet spider</name>
    <dbReference type="NCBI Taxonomy" id="407821"/>
    <lineage>
        <taxon>Eukaryota</taxon>
        <taxon>Metazoa</taxon>
        <taxon>Ecdysozoa</taxon>
        <taxon>Arthropoda</taxon>
        <taxon>Chelicerata</taxon>
        <taxon>Arachnida</taxon>
        <taxon>Araneae</taxon>
        <taxon>Araneomorphae</taxon>
        <taxon>Entelegynae</taxon>
        <taxon>Eresoidea</taxon>
        <taxon>Eresidae</taxon>
        <taxon>Stegodyphus</taxon>
    </lineage>
</organism>
<feature type="domain" description="CARMIL pleckstrin homology" evidence="1">
    <location>
        <begin position="25"/>
        <end position="120"/>
    </location>
</feature>
<dbReference type="InterPro" id="IPR041245">
    <property type="entry name" value="CARMIL_PH"/>
</dbReference>
<name>A0A087TCI1_STEMI</name>
<gene>
    <name evidence="2" type="ORF">X975_22682</name>
</gene>
<dbReference type="Pfam" id="PF17888">
    <property type="entry name" value="Carm_PH"/>
    <property type="match status" value="1"/>
</dbReference>
<feature type="non-terminal residue" evidence="2">
    <location>
        <position position="121"/>
    </location>
</feature>
<evidence type="ECO:0000313" key="2">
    <source>
        <dbReference type="EMBL" id="KFM62820.1"/>
    </source>
</evidence>
<reference evidence="2 3" key="1">
    <citation type="submission" date="2013-11" db="EMBL/GenBank/DDBJ databases">
        <title>Genome sequencing of Stegodyphus mimosarum.</title>
        <authorList>
            <person name="Bechsgaard J."/>
        </authorList>
    </citation>
    <scope>NUCLEOTIDE SEQUENCE [LARGE SCALE GENOMIC DNA]</scope>
</reference>
<keyword evidence="3" id="KW-1185">Reference proteome</keyword>
<dbReference type="Gene3D" id="2.30.29.30">
    <property type="entry name" value="Pleckstrin-homology domain (PH domain)/Phosphotyrosine-binding domain (PTB)"/>
    <property type="match status" value="1"/>
</dbReference>
<dbReference type="EMBL" id="KK114581">
    <property type="protein sequence ID" value="KFM62820.1"/>
    <property type="molecule type" value="Genomic_DNA"/>
</dbReference>
<dbReference type="InterPro" id="IPR011993">
    <property type="entry name" value="PH-like_dom_sf"/>
</dbReference>
<dbReference type="STRING" id="407821.A0A087TCI1"/>
<proteinExistence type="predicted"/>
<dbReference type="AlphaFoldDB" id="A0A087TCI1"/>
<dbReference type="OMA" id="KEKRANY"/>
<accession>A0A087TCI1</accession>
<protein>
    <submittedName>
        <fullName evidence="2">Leucine-rich repeat-containing protein 16A</fullName>
    </submittedName>
</protein>
<evidence type="ECO:0000313" key="3">
    <source>
        <dbReference type="Proteomes" id="UP000054359"/>
    </source>
</evidence>
<dbReference type="OrthoDB" id="18598at2759"/>
<evidence type="ECO:0000259" key="1">
    <source>
        <dbReference type="Pfam" id="PF17888"/>
    </source>
</evidence>
<dbReference type="Proteomes" id="UP000054359">
    <property type="component" value="Unassembled WGS sequence"/>
</dbReference>
<sequence length="121" mass="13809">MSAKGVISRELHESIRHILGRNVKISLKCAVRMETKPDKTENRVLAFSACRLFILTAKVPTKIEHTFHYLDIHSIESKKNNQLILSVENRAFTFYSIDPDSEDVNHMISQLGTAIKSIFPQ</sequence>